<keyword evidence="1" id="KW-1133">Transmembrane helix</keyword>
<name>A0ABU7ZBF0_9MICO</name>
<dbReference type="RefSeq" id="WP_332903164.1">
    <property type="nucleotide sequence ID" value="NZ_JBAGLP010000120.1"/>
</dbReference>
<evidence type="ECO:0000256" key="1">
    <source>
        <dbReference type="SAM" id="Phobius"/>
    </source>
</evidence>
<reference evidence="2" key="2">
    <citation type="submission" date="2024-02" db="EMBL/GenBank/DDBJ databases">
        <authorList>
            <person name="Prathaban M."/>
            <person name="Mythili R."/>
            <person name="Sharmila Devi N."/>
            <person name="Sobanaa M."/>
            <person name="Prathiviraj R."/>
            <person name="Selvin J."/>
        </authorList>
    </citation>
    <scope>NUCLEOTIDE SEQUENCE</scope>
    <source>
        <strain evidence="2">MP1014</strain>
    </source>
</reference>
<feature type="transmembrane region" description="Helical" evidence="1">
    <location>
        <begin position="243"/>
        <end position="262"/>
    </location>
</feature>
<dbReference type="Proteomes" id="UP001310387">
    <property type="component" value="Unassembled WGS sequence"/>
</dbReference>
<dbReference type="EMBL" id="JBAGLP010000120">
    <property type="protein sequence ID" value="MEG3616716.1"/>
    <property type="molecule type" value="Genomic_DNA"/>
</dbReference>
<feature type="transmembrane region" description="Helical" evidence="1">
    <location>
        <begin position="193"/>
        <end position="217"/>
    </location>
</feature>
<feature type="transmembrane region" description="Helical" evidence="1">
    <location>
        <begin position="72"/>
        <end position="97"/>
    </location>
</feature>
<proteinExistence type="predicted"/>
<feature type="transmembrane region" description="Helical" evidence="1">
    <location>
        <begin position="169"/>
        <end position="186"/>
    </location>
</feature>
<gene>
    <name evidence="2" type="ORF">V5O49_16440</name>
</gene>
<reference evidence="2" key="1">
    <citation type="journal article" date="2024" name="Antonie Van Leeuwenhoek">
        <title>Isoptericola haloaureus sp. nov., a dimorphic actinobacterium isolated from mangrove sediments of southeast India, implicating biosaline agricultural significance through nitrogen fixation and salt tolerance genes.</title>
        <authorList>
            <person name="Prathaban M."/>
            <person name="Prathiviraj R."/>
            <person name="Ravichandran M."/>
            <person name="Natarajan S.D."/>
            <person name="Sobanaa M."/>
            <person name="Hari Krishna Kumar S."/>
            <person name="Chandrasekar V."/>
            <person name="Selvin J."/>
        </authorList>
    </citation>
    <scope>NUCLEOTIDE SEQUENCE</scope>
    <source>
        <strain evidence="2">MP1014</strain>
    </source>
</reference>
<keyword evidence="1" id="KW-0472">Membrane</keyword>
<evidence type="ECO:0008006" key="4">
    <source>
        <dbReference type="Google" id="ProtNLM"/>
    </source>
</evidence>
<accession>A0ABU7ZBF0</accession>
<feature type="transmembrane region" description="Helical" evidence="1">
    <location>
        <begin position="118"/>
        <end position="149"/>
    </location>
</feature>
<evidence type="ECO:0000313" key="3">
    <source>
        <dbReference type="Proteomes" id="UP001310387"/>
    </source>
</evidence>
<keyword evidence="1" id="KW-0812">Transmembrane</keyword>
<sequence>MTALTAPPADAAGRSGARAVPRNGIPLTRLVEVELRKLVDTRASRWLLAAVPLLTLVVAAGVTIWGSDAETAFAALATTNLMPLELLLPLVAVLTVAGEWSQRSALTTFALVPRRGRVVGAQAVALVLVTLAAAAAVVVLSAVGTVVAAQVRGIDAVWDLGAGLALRSVLAYLAAVAVGFVAAVAIRSTAPAMVAGLGFLFVVPMISSVAAGLWSWWAEHGAWFDLSWSLAFLTGPQVTGTQWAQVGTSVLLWLALPLALGLRRLLRVEVR</sequence>
<feature type="transmembrane region" description="Helical" evidence="1">
    <location>
        <begin position="46"/>
        <end position="66"/>
    </location>
</feature>
<keyword evidence="3" id="KW-1185">Reference proteome</keyword>
<protein>
    <recommendedName>
        <fullName evidence="4">ABC-2 type transport system permease protein</fullName>
    </recommendedName>
</protein>
<evidence type="ECO:0000313" key="2">
    <source>
        <dbReference type="EMBL" id="MEG3616716.1"/>
    </source>
</evidence>
<organism evidence="2 3">
    <name type="scientific">Isoptericola haloaureus</name>
    <dbReference type="NCBI Taxonomy" id="1542902"/>
    <lineage>
        <taxon>Bacteria</taxon>
        <taxon>Bacillati</taxon>
        <taxon>Actinomycetota</taxon>
        <taxon>Actinomycetes</taxon>
        <taxon>Micrococcales</taxon>
        <taxon>Promicromonosporaceae</taxon>
        <taxon>Isoptericola</taxon>
    </lineage>
</organism>
<comment type="caution">
    <text evidence="2">The sequence shown here is derived from an EMBL/GenBank/DDBJ whole genome shotgun (WGS) entry which is preliminary data.</text>
</comment>